<evidence type="ECO:0000259" key="6">
    <source>
        <dbReference type="Pfam" id="PF13458"/>
    </source>
</evidence>
<protein>
    <submittedName>
        <fullName evidence="7">ABC transporter substrate-binding protein</fullName>
    </submittedName>
</protein>
<reference evidence="7" key="2">
    <citation type="journal article" date="2021" name="PeerJ">
        <title>Extensive microbial diversity within the chicken gut microbiome revealed by metagenomics and culture.</title>
        <authorList>
            <person name="Gilroy R."/>
            <person name="Ravi A."/>
            <person name="Getino M."/>
            <person name="Pursley I."/>
            <person name="Horton D.L."/>
            <person name="Alikhan N.F."/>
            <person name="Baker D."/>
            <person name="Gharbi K."/>
            <person name="Hall N."/>
            <person name="Watson M."/>
            <person name="Adriaenssens E.M."/>
            <person name="Foster-Nyarko E."/>
            <person name="Jarju S."/>
            <person name="Secka A."/>
            <person name="Antonio M."/>
            <person name="Oren A."/>
            <person name="Chaudhuri R.R."/>
            <person name="La Ragione R."/>
            <person name="Hildebrand F."/>
            <person name="Pallen M.J."/>
        </authorList>
    </citation>
    <scope>NUCLEOTIDE SEQUENCE</scope>
    <source>
        <strain evidence="7">CHK190-19873</strain>
    </source>
</reference>
<dbReference type="CDD" id="cd06347">
    <property type="entry name" value="PBP1_ABC_LivK_ligand_binding-like"/>
    <property type="match status" value="1"/>
</dbReference>
<name>A0A9D1JLE5_9FIRM</name>
<keyword evidence="2" id="KW-0813">Transport</keyword>
<evidence type="ECO:0000256" key="3">
    <source>
        <dbReference type="ARBA" id="ARBA00022729"/>
    </source>
</evidence>
<evidence type="ECO:0000256" key="1">
    <source>
        <dbReference type="ARBA" id="ARBA00010062"/>
    </source>
</evidence>
<evidence type="ECO:0000313" key="8">
    <source>
        <dbReference type="Proteomes" id="UP000823935"/>
    </source>
</evidence>
<dbReference type="Pfam" id="PF13458">
    <property type="entry name" value="Peripla_BP_6"/>
    <property type="match status" value="1"/>
</dbReference>
<feature type="chain" id="PRO_5038890129" evidence="5">
    <location>
        <begin position="28"/>
        <end position="378"/>
    </location>
</feature>
<dbReference type="InterPro" id="IPR028082">
    <property type="entry name" value="Peripla_BP_I"/>
</dbReference>
<dbReference type="Gene3D" id="3.40.50.2300">
    <property type="match status" value="2"/>
</dbReference>
<dbReference type="InterPro" id="IPR000709">
    <property type="entry name" value="Leu_Ile_Val-bd"/>
</dbReference>
<proteinExistence type="inferred from homology"/>
<dbReference type="EMBL" id="DVIQ01000110">
    <property type="protein sequence ID" value="HIS33047.1"/>
    <property type="molecule type" value="Genomic_DNA"/>
</dbReference>
<evidence type="ECO:0000256" key="5">
    <source>
        <dbReference type="SAM" id="SignalP"/>
    </source>
</evidence>
<dbReference type="InterPro" id="IPR028081">
    <property type="entry name" value="Leu-bd"/>
</dbReference>
<dbReference type="PRINTS" id="PR00337">
    <property type="entry name" value="LEUILEVALBP"/>
</dbReference>
<dbReference type="PANTHER" id="PTHR30483:SF6">
    <property type="entry name" value="PERIPLASMIC BINDING PROTEIN OF ABC TRANSPORTER FOR NATURAL AMINO ACIDS"/>
    <property type="match status" value="1"/>
</dbReference>
<accession>A0A9D1JLE5</accession>
<evidence type="ECO:0000256" key="2">
    <source>
        <dbReference type="ARBA" id="ARBA00022448"/>
    </source>
</evidence>
<dbReference type="SUPFAM" id="SSF53822">
    <property type="entry name" value="Periplasmic binding protein-like I"/>
    <property type="match status" value="1"/>
</dbReference>
<dbReference type="PANTHER" id="PTHR30483">
    <property type="entry name" value="LEUCINE-SPECIFIC-BINDING PROTEIN"/>
    <property type="match status" value="1"/>
</dbReference>
<keyword evidence="4" id="KW-0029">Amino-acid transport</keyword>
<dbReference type="InterPro" id="IPR051010">
    <property type="entry name" value="BCAA_transport"/>
</dbReference>
<feature type="domain" description="Leucine-binding protein" evidence="6">
    <location>
        <begin position="33"/>
        <end position="371"/>
    </location>
</feature>
<keyword evidence="3 5" id="KW-0732">Signal</keyword>
<comment type="similarity">
    <text evidence="1">Belongs to the leucine-binding protein family.</text>
</comment>
<comment type="caution">
    <text evidence="7">The sequence shown here is derived from an EMBL/GenBank/DDBJ whole genome shotgun (WGS) entry which is preliminary data.</text>
</comment>
<organism evidence="7 8">
    <name type="scientific">Candidatus Limivivens intestinipullorum</name>
    <dbReference type="NCBI Taxonomy" id="2840858"/>
    <lineage>
        <taxon>Bacteria</taxon>
        <taxon>Bacillati</taxon>
        <taxon>Bacillota</taxon>
        <taxon>Clostridia</taxon>
        <taxon>Lachnospirales</taxon>
        <taxon>Lachnospiraceae</taxon>
        <taxon>Lachnospiraceae incertae sedis</taxon>
        <taxon>Candidatus Limivivens</taxon>
    </lineage>
</organism>
<dbReference type="GO" id="GO:0006865">
    <property type="term" value="P:amino acid transport"/>
    <property type="evidence" value="ECO:0007669"/>
    <property type="project" value="UniProtKB-KW"/>
</dbReference>
<gene>
    <name evidence="7" type="ORF">IAB44_16105</name>
</gene>
<dbReference type="Proteomes" id="UP000823935">
    <property type="component" value="Unassembled WGS sequence"/>
</dbReference>
<evidence type="ECO:0000256" key="4">
    <source>
        <dbReference type="ARBA" id="ARBA00022970"/>
    </source>
</evidence>
<feature type="signal peptide" evidence="5">
    <location>
        <begin position="1"/>
        <end position="27"/>
    </location>
</feature>
<evidence type="ECO:0000313" key="7">
    <source>
        <dbReference type="EMBL" id="HIS33047.1"/>
    </source>
</evidence>
<reference evidence="7" key="1">
    <citation type="submission" date="2020-10" db="EMBL/GenBank/DDBJ databases">
        <authorList>
            <person name="Gilroy R."/>
        </authorList>
    </citation>
    <scope>NUCLEOTIDE SEQUENCE</scope>
    <source>
        <strain evidence="7">CHK190-19873</strain>
    </source>
</reference>
<sequence>MKKVKKVVGTAASVLAAAAMVSSSAFAAETFLIGGIGPLTGSAASYGTSVMQGAQIAIDEINAAGGVTVGDTTYEFAMEFADDEASEEMAPQAYNSLMDQGINVVMGCVTSGACIAIVDQTYADGILQITPSGSAEGCIANDNAFRICFSDPEQGTAMADYMVNTMGITKIAVIYNAADEYSTGIQAAFEEQVAANGGEIVASEAFQTGDVDFNTQLTTIRGTDAEAIYVPAYYQDATYITSQAADMGMELPFFGSDGWDGVIATATDVANVEGCIFTSPFCASVDDPKVVAFVDAYEEAYGSTPDQFAADAYDTVYTFKAAMEQAGSIESADMIAAMTEITVEGLTGDSITFDESGAPVKDIRFVTVKDGAYAYVEE</sequence>
<dbReference type="AlphaFoldDB" id="A0A9D1JLE5"/>